<organism evidence="7 8">
    <name type="scientific">Zancudomyces culisetae</name>
    <name type="common">Gut fungus</name>
    <name type="synonym">Smittium culisetae</name>
    <dbReference type="NCBI Taxonomy" id="1213189"/>
    <lineage>
        <taxon>Eukaryota</taxon>
        <taxon>Fungi</taxon>
        <taxon>Fungi incertae sedis</taxon>
        <taxon>Zoopagomycota</taxon>
        <taxon>Kickxellomycotina</taxon>
        <taxon>Harpellomycetes</taxon>
        <taxon>Harpellales</taxon>
        <taxon>Legeriomycetaceae</taxon>
        <taxon>Zancudomyces</taxon>
    </lineage>
</organism>
<dbReference type="SMART" id="SM00220">
    <property type="entry name" value="S_TKc"/>
    <property type="match status" value="1"/>
</dbReference>
<comment type="caution">
    <text evidence="7">The sequence shown here is derived from an EMBL/GenBank/DDBJ whole genome shotgun (WGS) entry which is preliminary data.</text>
</comment>
<name>A0A1R1PNF9_ZANCU</name>
<keyword evidence="4" id="KW-0067">ATP-binding</keyword>
<protein>
    <submittedName>
        <fullName evidence="7">Membrane-associated tyrosine-and threonine-specific cdc2-inhibitory kinase</fullName>
    </submittedName>
</protein>
<accession>A0A1R1PNF9</accession>
<dbReference type="Gene3D" id="3.30.200.20">
    <property type="entry name" value="Phosphorylase Kinase, domain 1"/>
    <property type="match status" value="1"/>
</dbReference>
<dbReference type="InterPro" id="IPR000719">
    <property type="entry name" value="Prot_kinase_dom"/>
</dbReference>
<evidence type="ECO:0000256" key="1">
    <source>
        <dbReference type="ARBA" id="ARBA00022679"/>
    </source>
</evidence>
<evidence type="ECO:0000256" key="2">
    <source>
        <dbReference type="ARBA" id="ARBA00022741"/>
    </source>
</evidence>
<dbReference type="Gene3D" id="1.10.510.10">
    <property type="entry name" value="Transferase(Phosphotransferase) domain 1"/>
    <property type="match status" value="1"/>
</dbReference>
<evidence type="ECO:0000259" key="6">
    <source>
        <dbReference type="PROSITE" id="PS50011"/>
    </source>
</evidence>
<dbReference type="PIRSF" id="PIRSF000654">
    <property type="entry name" value="Integrin-linked_kinase"/>
    <property type="match status" value="1"/>
</dbReference>
<keyword evidence="3 7" id="KW-0418">Kinase</keyword>
<dbReference type="Pfam" id="PF00069">
    <property type="entry name" value="Pkinase"/>
    <property type="match status" value="1"/>
</dbReference>
<dbReference type="Proteomes" id="UP000188320">
    <property type="component" value="Unassembled WGS sequence"/>
</dbReference>
<dbReference type="PANTHER" id="PTHR11042:SF190">
    <property type="entry name" value="MITOSIS INHIBITOR PROTEIN KINASE MIK1"/>
    <property type="match status" value="1"/>
</dbReference>
<dbReference type="OrthoDB" id="5337378at2759"/>
<dbReference type="PROSITE" id="PS50011">
    <property type="entry name" value="PROTEIN_KINASE_DOM"/>
    <property type="match status" value="1"/>
</dbReference>
<dbReference type="PROSITE" id="PS00108">
    <property type="entry name" value="PROTEIN_KINASE_ST"/>
    <property type="match status" value="1"/>
</dbReference>
<dbReference type="AlphaFoldDB" id="A0A1R1PNF9"/>
<feature type="non-terminal residue" evidence="7">
    <location>
        <position position="1"/>
    </location>
</feature>
<dbReference type="InterPro" id="IPR050339">
    <property type="entry name" value="CC_SR_Kinase"/>
</dbReference>
<evidence type="ECO:0000313" key="8">
    <source>
        <dbReference type="Proteomes" id="UP000188320"/>
    </source>
</evidence>
<dbReference type="GO" id="GO:0004713">
    <property type="term" value="F:protein tyrosine kinase activity"/>
    <property type="evidence" value="ECO:0007669"/>
    <property type="project" value="TreeGrafter"/>
</dbReference>
<dbReference type="InterPro" id="IPR011009">
    <property type="entry name" value="Kinase-like_dom_sf"/>
</dbReference>
<dbReference type="GO" id="GO:0110031">
    <property type="term" value="P:negative regulation of G2/MI transition of meiotic cell cycle"/>
    <property type="evidence" value="ECO:0007669"/>
    <property type="project" value="TreeGrafter"/>
</dbReference>
<dbReference type="GO" id="GO:0005634">
    <property type="term" value="C:nucleus"/>
    <property type="evidence" value="ECO:0007669"/>
    <property type="project" value="TreeGrafter"/>
</dbReference>
<dbReference type="EMBL" id="LSSK01000654">
    <property type="protein sequence ID" value="OMH82484.1"/>
    <property type="molecule type" value="Genomic_DNA"/>
</dbReference>
<evidence type="ECO:0000313" key="7">
    <source>
        <dbReference type="EMBL" id="OMH82484.1"/>
    </source>
</evidence>
<evidence type="ECO:0000256" key="3">
    <source>
        <dbReference type="ARBA" id="ARBA00022777"/>
    </source>
</evidence>
<gene>
    <name evidence="7" type="ORF">AX774_g4036</name>
</gene>
<comment type="similarity">
    <text evidence="5">Belongs to the protein kinase superfamily. Ser/Thr protein kinase family. GCN2 subfamily.</text>
</comment>
<reference evidence="8" key="1">
    <citation type="submission" date="2017-01" db="EMBL/GenBank/DDBJ databases">
        <authorList>
            <person name="Wang Y."/>
            <person name="White M."/>
            <person name="Kvist S."/>
            <person name="Moncalvo J.-M."/>
        </authorList>
    </citation>
    <scope>NUCLEOTIDE SEQUENCE [LARGE SCALE GENOMIC DNA]</scope>
    <source>
        <strain evidence="8">COL-18-3</strain>
    </source>
</reference>
<dbReference type="PANTHER" id="PTHR11042">
    <property type="entry name" value="EUKARYOTIC TRANSLATION INITIATION FACTOR 2-ALPHA KINASE EIF2-ALPHA KINASE -RELATED"/>
    <property type="match status" value="1"/>
</dbReference>
<dbReference type="GO" id="GO:0005737">
    <property type="term" value="C:cytoplasm"/>
    <property type="evidence" value="ECO:0007669"/>
    <property type="project" value="TreeGrafter"/>
</dbReference>
<keyword evidence="8" id="KW-1185">Reference proteome</keyword>
<sequence length="240" mass="26473">SVRPFQGRKDRVRKLTEVSAMWLLDSHPNLVRLVNSWEQFGLLYILSDLCDQGDLQSLLNSFNLPVPEPFVWKLLSAVSSGLAHIHSHDFVHLDLKPANICFADNYATIKIADFGLASPISSLPSPSSSPSPDHEGDRVYLAPEVLHHGLCGKPADIFSLGLIVLEMCANVVLPHNGEEYSQLRSNNLSSAQLDLVSISDELRSLISQMLDSDPSKRPTAQHIASLPLCSTYSQIPFNLH</sequence>
<dbReference type="SUPFAM" id="SSF56112">
    <property type="entry name" value="Protein kinase-like (PK-like)"/>
    <property type="match status" value="1"/>
</dbReference>
<keyword evidence="2" id="KW-0547">Nucleotide-binding</keyword>
<keyword evidence="1" id="KW-0808">Transferase</keyword>
<dbReference type="InterPro" id="IPR008271">
    <property type="entry name" value="Ser/Thr_kinase_AS"/>
</dbReference>
<feature type="domain" description="Protein kinase" evidence="6">
    <location>
        <begin position="1"/>
        <end position="240"/>
    </location>
</feature>
<evidence type="ECO:0000256" key="4">
    <source>
        <dbReference type="ARBA" id="ARBA00022840"/>
    </source>
</evidence>
<evidence type="ECO:0000256" key="5">
    <source>
        <dbReference type="ARBA" id="ARBA00037982"/>
    </source>
</evidence>
<proteinExistence type="inferred from homology"/>
<dbReference type="GO" id="GO:0005524">
    <property type="term" value="F:ATP binding"/>
    <property type="evidence" value="ECO:0007669"/>
    <property type="project" value="UniProtKB-KW"/>
</dbReference>